<evidence type="ECO:0000256" key="4">
    <source>
        <dbReference type="ARBA" id="ARBA00045261"/>
    </source>
</evidence>
<dbReference type="PANTHER" id="PTHR34639:SF1">
    <property type="entry name" value="PROTEIN FLATTOP"/>
    <property type="match status" value="1"/>
</dbReference>
<comment type="function">
    <text evidence="4">Microtubule inner protein (MIP) part of the dynein-decorated doublet microtubules (DMTs) in cilia axoneme. Acts as a regulator of cilium basal body docking and positioning in mono- and multiciliated cells. Regulates basal body docking and cilia formation in multiciliated lung cells. Regulates kinocilium positioning and stereocilia bundle morphogenesis in the inner ear.</text>
</comment>
<evidence type="ECO:0000256" key="5">
    <source>
        <dbReference type="SAM" id="MobiDB-lite"/>
    </source>
</evidence>
<dbReference type="InterPro" id="IPR038797">
    <property type="entry name" value="Fltp"/>
</dbReference>
<evidence type="ECO:0000313" key="7">
    <source>
        <dbReference type="Proteomes" id="UP000694569"/>
    </source>
</evidence>
<dbReference type="AlphaFoldDB" id="A0A8C5R602"/>
<reference evidence="6" key="1">
    <citation type="submission" date="2025-08" db="UniProtKB">
        <authorList>
            <consortium name="Ensembl"/>
        </authorList>
    </citation>
    <scope>IDENTIFICATION</scope>
</reference>
<dbReference type="PANTHER" id="PTHR34639">
    <property type="entry name" value="PROTEIN FLATTOP"/>
    <property type="match status" value="1"/>
</dbReference>
<dbReference type="OrthoDB" id="521617at2759"/>
<keyword evidence="7" id="KW-1185">Reference proteome</keyword>
<evidence type="ECO:0000256" key="2">
    <source>
        <dbReference type="ARBA" id="ARBA00019181"/>
    </source>
</evidence>
<dbReference type="Pfam" id="PF22611">
    <property type="entry name" value="CFAP126"/>
    <property type="match status" value="1"/>
</dbReference>
<organism evidence="6 7">
    <name type="scientific">Leptobrachium leishanense</name>
    <name type="common">Leishan spiny toad</name>
    <dbReference type="NCBI Taxonomy" id="445787"/>
    <lineage>
        <taxon>Eukaryota</taxon>
        <taxon>Metazoa</taxon>
        <taxon>Chordata</taxon>
        <taxon>Craniata</taxon>
        <taxon>Vertebrata</taxon>
        <taxon>Euteleostomi</taxon>
        <taxon>Amphibia</taxon>
        <taxon>Batrachia</taxon>
        <taxon>Anura</taxon>
        <taxon>Pelobatoidea</taxon>
        <taxon>Megophryidae</taxon>
        <taxon>Leptobrachium</taxon>
    </lineage>
</organism>
<accession>A0A8C5R602</accession>
<feature type="region of interest" description="Disordered" evidence="5">
    <location>
        <begin position="122"/>
        <end position="159"/>
    </location>
</feature>
<dbReference type="Proteomes" id="UP000694569">
    <property type="component" value="Unplaced"/>
</dbReference>
<proteinExistence type="inferred from homology"/>
<dbReference type="GO" id="GO:0036064">
    <property type="term" value="C:ciliary basal body"/>
    <property type="evidence" value="ECO:0007669"/>
    <property type="project" value="TreeGrafter"/>
</dbReference>
<evidence type="ECO:0000313" key="6">
    <source>
        <dbReference type="Ensembl" id="ENSLLEP00000047514.1"/>
    </source>
</evidence>
<reference evidence="6" key="2">
    <citation type="submission" date="2025-09" db="UniProtKB">
        <authorList>
            <consortium name="Ensembl"/>
        </authorList>
    </citation>
    <scope>IDENTIFICATION</scope>
</reference>
<dbReference type="CDD" id="cd23705">
    <property type="entry name" value="Flattop"/>
    <property type="match status" value="1"/>
</dbReference>
<dbReference type="GeneTree" id="ENSGT00390000001092"/>
<comment type="similarity">
    <text evidence="1">Belongs to the Flattop family.</text>
</comment>
<name>A0A8C5R602_9ANUR</name>
<dbReference type="Ensembl" id="ENSLLET00000049376.1">
    <property type="protein sequence ID" value="ENSLLEP00000047514.1"/>
    <property type="gene ID" value="ENSLLEG00000030000.1"/>
</dbReference>
<sequence>MATNYSANQYQSAFNSCNLQNWRVANRYCKQRPSLHDGYTQFVANDHGHLLPDVPRSKENPWGSFVGTWDMPRRIPPAKLKITSRSAEASKHLTNWMEDSFSFIDACNGLRPKERVVNATRCTSPEPAPESHCGPGTGRPGTITRPSQKSTEPLPPSPQCSYTHLYENCCQAPKNV</sequence>
<protein>
    <recommendedName>
        <fullName evidence="2">Protein Flattop</fullName>
    </recommendedName>
    <alternativeName>
        <fullName evidence="3">Cilia- and flagella-associated protein 126</fullName>
    </alternativeName>
</protein>
<dbReference type="GO" id="GO:0044782">
    <property type="term" value="P:cilium organization"/>
    <property type="evidence" value="ECO:0007669"/>
    <property type="project" value="TreeGrafter"/>
</dbReference>
<evidence type="ECO:0000256" key="1">
    <source>
        <dbReference type="ARBA" id="ARBA00009887"/>
    </source>
</evidence>
<evidence type="ECO:0000256" key="3">
    <source>
        <dbReference type="ARBA" id="ARBA00033306"/>
    </source>
</evidence>